<reference evidence="1" key="1">
    <citation type="submission" date="2019-02" db="EMBL/GenBank/DDBJ databases">
        <authorList>
            <person name="Gruber-Vodicka R. H."/>
            <person name="Seah K. B. B."/>
        </authorList>
    </citation>
    <scope>NUCLEOTIDE SEQUENCE</scope>
    <source>
        <strain evidence="1">BECK_DK161</strain>
    </source>
</reference>
<dbReference type="InterPro" id="IPR008551">
    <property type="entry name" value="TANGO2"/>
</dbReference>
<dbReference type="Pfam" id="PF05742">
    <property type="entry name" value="TANGO2"/>
    <property type="match status" value="1"/>
</dbReference>
<proteinExistence type="predicted"/>
<evidence type="ECO:0000313" key="1">
    <source>
        <dbReference type="EMBL" id="VFJ69091.1"/>
    </source>
</evidence>
<accession>A0A450TMZ0</accession>
<name>A0A450TMZ0_9GAMM</name>
<sequence>MCLILLSCNAHPRYRLILAANRDEFHHRPTAPLAFWEDRPDILAGRDVRGGGTWLGITRTGRFSALTNFREPDSLGERALSRGLLVRGFLESRQSPVDYLADLEIEGNRYDGFNLLVGDSRGLYCYSNREGHIRKLSPGIHGPRSLSDLG</sequence>
<dbReference type="AlphaFoldDB" id="A0A450TMZ0"/>
<gene>
    <name evidence="1" type="ORF">BECKDK2373C_GA0170839_12053</name>
</gene>
<dbReference type="PANTHER" id="PTHR17985">
    <property type="entry name" value="SER/THR-RICH PROTEIN T10 IN DGCR REGION"/>
    <property type="match status" value="1"/>
</dbReference>
<dbReference type="PANTHER" id="PTHR17985:SF8">
    <property type="entry name" value="TRANSPORT AND GOLGI ORGANIZATION PROTEIN 2 HOMOLOG"/>
    <property type="match status" value="1"/>
</dbReference>
<protein>
    <submittedName>
        <fullName evidence="1">Transport and Golgi organisation 2</fullName>
    </submittedName>
</protein>
<organism evidence="1">
    <name type="scientific">Candidatus Kentrum sp. DK</name>
    <dbReference type="NCBI Taxonomy" id="2126562"/>
    <lineage>
        <taxon>Bacteria</taxon>
        <taxon>Pseudomonadati</taxon>
        <taxon>Pseudomonadota</taxon>
        <taxon>Gammaproteobacteria</taxon>
        <taxon>Candidatus Kentrum</taxon>
    </lineage>
</organism>
<dbReference type="EMBL" id="CAADEY010000205">
    <property type="protein sequence ID" value="VFJ69091.1"/>
    <property type="molecule type" value="Genomic_DNA"/>
</dbReference>